<dbReference type="InterPro" id="IPR036291">
    <property type="entry name" value="NAD(P)-bd_dom_sf"/>
</dbReference>
<dbReference type="EMBL" id="VZPB01000004">
    <property type="protein sequence ID" value="KAB0584726.1"/>
    <property type="molecule type" value="Genomic_DNA"/>
</dbReference>
<protein>
    <submittedName>
        <fullName evidence="4">SDR family oxidoreductase</fullName>
    </submittedName>
</protein>
<keyword evidence="2" id="KW-0560">Oxidoreductase</keyword>
<dbReference type="PANTHER" id="PTHR42760:SF135">
    <property type="entry name" value="BLL7886 PROTEIN"/>
    <property type="match status" value="1"/>
</dbReference>
<dbReference type="PANTHER" id="PTHR42760">
    <property type="entry name" value="SHORT-CHAIN DEHYDROGENASES/REDUCTASES FAMILY MEMBER"/>
    <property type="match status" value="1"/>
</dbReference>
<dbReference type="InterPro" id="IPR002347">
    <property type="entry name" value="SDR_fam"/>
</dbReference>
<dbReference type="Proteomes" id="UP000430120">
    <property type="component" value="Unassembled WGS sequence"/>
</dbReference>
<dbReference type="GO" id="GO:0030497">
    <property type="term" value="P:fatty acid elongation"/>
    <property type="evidence" value="ECO:0007669"/>
    <property type="project" value="TreeGrafter"/>
</dbReference>
<dbReference type="InterPro" id="IPR057326">
    <property type="entry name" value="KR_dom"/>
</dbReference>
<dbReference type="GO" id="GO:0016616">
    <property type="term" value="F:oxidoreductase activity, acting on the CH-OH group of donors, NAD or NADP as acceptor"/>
    <property type="evidence" value="ECO:0007669"/>
    <property type="project" value="TreeGrafter"/>
</dbReference>
<dbReference type="Pfam" id="PF13561">
    <property type="entry name" value="adh_short_C2"/>
    <property type="match status" value="1"/>
</dbReference>
<reference evidence="4 5" key="1">
    <citation type="submission" date="2019-09" db="EMBL/GenBank/DDBJ databases">
        <title>Draft genome sequences of 48 bacterial type strains from the CCUG.</title>
        <authorList>
            <person name="Tunovic T."/>
            <person name="Pineiro-Iglesias B."/>
            <person name="Unosson C."/>
            <person name="Inganas E."/>
            <person name="Ohlen M."/>
            <person name="Cardew S."/>
            <person name="Jensie-Markopoulos S."/>
            <person name="Salva-Serra F."/>
            <person name="Jaen-Luchoro D."/>
            <person name="Karlsson R."/>
            <person name="Svensson-Stadler L."/>
            <person name="Chun J."/>
            <person name="Moore E."/>
        </authorList>
    </citation>
    <scope>NUCLEOTIDE SEQUENCE [LARGE SCALE GENOMIC DNA]</scope>
    <source>
        <strain evidence="4 5">CCUG 30977</strain>
    </source>
</reference>
<keyword evidence="5" id="KW-1185">Reference proteome</keyword>
<dbReference type="Gene3D" id="3.40.50.720">
    <property type="entry name" value="NAD(P)-binding Rossmann-like Domain"/>
    <property type="match status" value="1"/>
</dbReference>
<evidence type="ECO:0000256" key="2">
    <source>
        <dbReference type="ARBA" id="ARBA00023002"/>
    </source>
</evidence>
<dbReference type="NCBIfam" id="NF006072">
    <property type="entry name" value="PRK08217.1"/>
    <property type="match status" value="1"/>
</dbReference>
<dbReference type="PRINTS" id="PR00080">
    <property type="entry name" value="SDRFAMILY"/>
</dbReference>
<accession>A0A643FJS9</accession>
<dbReference type="OrthoDB" id="8557335at2"/>
<evidence type="ECO:0000259" key="3">
    <source>
        <dbReference type="SMART" id="SM00822"/>
    </source>
</evidence>
<dbReference type="SUPFAM" id="SSF51735">
    <property type="entry name" value="NAD(P)-binding Rossmann-fold domains"/>
    <property type="match status" value="1"/>
</dbReference>
<sequence length="253" mass="26785">MDLSHKTIAITGAARGIGRAIALTLGRRGADLALIDRDPEALAATRADCEALGVQARAYTANVADEGQVDAVMSRIAEDFGRFDGLVNNAGITRDGMLLKVRDGQVTDRMSLAAWQAVIDVNLTGVFLCTRAAAEQMVRAGHGGVIVSLSSVSRAGNMGQTNYSAAKAGVVSMTTVWARELARFGIRTGAIAPGFTATEILQTIPAETMDKLLSAVPLRRTGQPEEIAQAAQFIFENDYFTGRCIEVDGGIRL</sequence>
<comment type="caution">
    <text evidence="4">The sequence shown here is derived from an EMBL/GenBank/DDBJ whole genome shotgun (WGS) entry which is preliminary data.</text>
</comment>
<evidence type="ECO:0000256" key="1">
    <source>
        <dbReference type="ARBA" id="ARBA00006484"/>
    </source>
</evidence>
<evidence type="ECO:0000313" key="5">
    <source>
        <dbReference type="Proteomes" id="UP000430120"/>
    </source>
</evidence>
<comment type="similarity">
    <text evidence="1">Belongs to the short-chain dehydrogenases/reductases (SDR) family.</text>
</comment>
<feature type="domain" description="Ketoreductase" evidence="3">
    <location>
        <begin position="6"/>
        <end position="194"/>
    </location>
</feature>
<organism evidence="4 5">
    <name type="scientific">Ideonella dechloratans</name>
    <dbReference type="NCBI Taxonomy" id="36863"/>
    <lineage>
        <taxon>Bacteria</taxon>
        <taxon>Pseudomonadati</taxon>
        <taxon>Pseudomonadota</taxon>
        <taxon>Betaproteobacteria</taxon>
        <taxon>Burkholderiales</taxon>
        <taxon>Sphaerotilaceae</taxon>
        <taxon>Ideonella</taxon>
    </lineage>
</organism>
<name>A0A643FJS9_IDEDE</name>
<dbReference type="RefSeq" id="WP_151122371.1">
    <property type="nucleotide sequence ID" value="NZ_CP088082.1"/>
</dbReference>
<gene>
    <name evidence="4" type="ORF">F7Q92_02530</name>
</gene>
<dbReference type="FunFam" id="3.40.50.720:FF:000173">
    <property type="entry name" value="3-oxoacyl-[acyl-carrier protein] reductase"/>
    <property type="match status" value="1"/>
</dbReference>
<dbReference type="PRINTS" id="PR00081">
    <property type="entry name" value="GDHRDH"/>
</dbReference>
<dbReference type="SMART" id="SM00822">
    <property type="entry name" value="PKS_KR"/>
    <property type="match status" value="1"/>
</dbReference>
<proteinExistence type="inferred from homology"/>
<dbReference type="PROSITE" id="PS00061">
    <property type="entry name" value="ADH_SHORT"/>
    <property type="match status" value="1"/>
</dbReference>
<dbReference type="AlphaFoldDB" id="A0A643FJS9"/>
<dbReference type="InterPro" id="IPR020904">
    <property type="entry name" value="Sc_DH/Rdtase_CS"/>
</dbReference>
<evidence type="ECO:0000313" key="4">
    <source>
        <dbReference type="EMBL" id="KAB0584726.1"/>
    </source>
</evidence>